<sequence>MRTARLVFVSTPYASIECKDRDRNYYAKQLALEACAIVRKNGYEPISPVLAWMDTHSELEREVVMKNCEELLRVCSYYYYHGCKFSKTSKGMATEREWAKEYGLTELKFSLFE</sequence>
<gene>
    <name evidence="2" type="ORF">CDQ78_03745</name>
</gene>
<dbReference type="InterPro" id="IPR056670">
    <property type="entry name" value="DUF7768"/>
</dbReference>
<dbReference type="RefSeq" id="WP_104064289.1">
    <property type="nucleotide sequence ID" value="NZ_NIQG01000002.1"/>
</dbReference>
<comment type="caution">
    <text evidence="2">The sequence shown here is derived from an EMBL/GenBank/DDBJ whole genome shotgun (WGS) entry which is preliminary data.</text>
</comment>
<protein>
    <recommendedName>
        <fullName evidence="1">DUF7768 domain-containing protein</fullName>
    </recommendedName>
</protein>
<name>A0A855N7N3_CAMHY</name>
<feature type="domain" description="DUF7768" evidence="1">
    <location>
        <begin position="6"/>
        <end position="104"/>
    </location>
</feature>
<organism evidence="2 3">
    <name type="scientific">Campylobacter hyointestinalis subsp. hyointestinalis</name>
    <dbReference type="NCBI Taxonomy" id="91352"/>
    <lineage>
        <taxon>Bacteria</taxon>
        <taxon>Pseudomonadati</taxon>
        <taxon>Campylobacterota</taxon>
        <taxon>Epsilonproteobacteria</taxon>
        <taxon>Campylobacterales</taxon>
        <taxon>Campylobacteraceae</taxon>
        <taxon>Campylobacter</taxon>
    </lineage>
</organism>
<dbReference type="AlphaFoldDB" id="A0A855N7N3"/>
<dbReference type="Gene3D" id="3.40.50.10400">
    <property type="entry name" value="Hypothetical protein PA1492"/>
    <property type="match status" value="1"/>
</dbReference>
<proteinExistence type="predicted"/>
<dbReference type="Pfam" id="PF24963">
    <property type="entry name" value="DUF7768"/>
    <property type="match status" value="1"/>
</dbReference>
<dbReference type="EMBL" id="NIQP01000003">
    <property type="protein sequence ID" value="PPB72053.1"/>
    <property type="molecule type" value="Genomic_DNA"/>
</dbReference>
<evidence type="ECO:0000313" key="2">
    <source>
        <dbReference type="EMBL" id="PPB72053.1"/>
    </source>
</evidence>
<accession>A0A855N7N3</accession>
<dbReference type="Proteomes" id="UP000239685">
    <property type="component" value="Unassembled WGS sequence"/>
</dbReference>
<reference evidence="2 3" key="1">
    <citation type="submission" date="2017-06" db="EMBL/GenBank/DDBJ databases">
        <title>Updating the genomic taxonomy and epidemiology of Campylobacter hyointestinalis; discovery in New Zealand farmed ruminants.</title>
        <authorList>
            <person name="Wilkinson D.A."/>
            <person name="Fayaz A."/>
            <person name="Biggs P.J."/>
            <person name="Midwinter A.C."/>
        </authorList>
    </citation>
    <scope>NUCLEOTIDE SEQUENCE [LARGE SCALE GENOMIC DNA]</scope>
    <source>
        <strain evidence="2 3">S1614a</strain>
    </source>
</reference>
<evidence type="ECO:0000259" key="1">
    <source>
        <dbReference type="Pfam" id="PF24963"/>
    </source>
</evidence>
<evidence type="ECO:0000313" key="3">
    <source>
        <dbReference type="Proteomes" id="UP000239685"/>
    </source>
</evidence>